<evidence type="ECO:0000256" key="11">
    <source>
        <dbReference type="SAM" id="MobiDB-lite"/>
    </source>
</evidence>
<proteinExistence type="inferred from homology"/>
<evidence type="ECO:0000256" key="10">
    <source>
        <dbReference type="SAM" id="Coils"/>
    </source>
</evidence>
<evidence type="ECO:0000256" key="7">
    <source>
        <dbReference type="ARBA" id="ARBA00023034"/>
    </source>
</evidence>
<keyword evidence="8 10" id="KW-0175">Coiled coil</keyword>
<comment type="subcellular location">
    <subcellularLocation>
        <location evidence="3">Cytoplasm</location>
        <location evidence="3">Cytosol</location>
    </subcellularLocation>
    <subcellularLocation>
        <location evidence="2">Golgi apparatus membrane</location>
        <topology evidence="2">Peripheral membrane protein</topology>
        <orientation evidence="2">Cytoplasmic side</orientation>
    </subcellularLocation>
    <subcellularLocation>
        <location evidence="4">Golgi apparatus</location>
        <location evidence="4">trans-Golgi network</location>
    </subcellularLocation>
</comment>
<keyword evidence="13" id="KW-1185">Reference proteome</keyword>
<feature type="compositionally biased region" description="Basic and acidic residues" evidence="11">
    <location>
        <begin position="33"/>
        <end position="43"/>
    </location>
</feature>
<evidence type="ECO:0000256" key="1">
    <source>
        <dbReference type="ARBA" id="ARBA00002743"/>
    </source>
</evidence>
<comment type="similarity">
    <text evidence="5">Belongs to the SCOC family.</text>
</comment>
<keyword evidence="7" id="KW-0333">Golgi apparatus</keyword>
<gene>
    <name evidence="12" type="ORF">Ciccas_001322</name>
</gene>
<evidence type="ECO:0000313" key="12">
    <source>
        <dbReference type="EMBL" id="KAL3319995.1"/>
    </source>
</evidence>
<evidence type="ECO:0008006" key="14">
    <source>
        <dbReference type="Google" id="ProtNLM"/>
    </source>
</evidence>
<comment type="function">
    <text evidence="1">Positive regulator of amino acid starvation-induced autophagy.</text>
</comment>
<feature type="compositionally biased region" description="Polar residues" evidence="11">
    <location>
        <begin position="1"/>
        <end position="32"/>
    </location>
</feature>
<dbReference type="GO" id="GO:0005829">
    <property type="term" value="C:cytosol"/>
    <property type="evidence" value="ECO:0007669"/>
    <property type="project" value="UniProtKB-SubCell"/>
</dbReference>
<feature type="region of interest" description="Disordered" evidence="11">
    <location>
        <begin position="1"/>
        <end position="43"/>
    </location>
</feature>
<dbReference type="AlphaFoldDB" id="A0ABD2QKE6"/>
<evidence type="ECO:0000256" key="9">
    <source>
        <dbReference type="ARBA" id="ARBA00023136"/>
    </source>
</evidence>
<sequence>MKSAHSSTDVASQNGNQNANCKPMCNSYTSIDQNERESEVEKEEKHRLISQILELQHTLEDLSTRVDTVKKENYKLKAENQILGQYIENLMNSSSIFQTTSPMTRRKSRSGHSSAFELSPNKASN</sequence>
<dbReference type="PANTHER" id="PTHR21614:SF0">
    <property type="entry name" value="GEO08385P1"/>
    <property type="match status" value="1"/>
</dbReference>
<name>A0ABD2QKE6_9PLAT</name>
<dbReference type="InterPro" id="IPR019357">
    <property type="entry name" value="SCOC"/>
</dbReference>
<comment type="caution">
    <text evidence="12">The sequence shown here is derived from an EMBL/GenBank/DDBJ whole genome shotgun (WGS) entry which is preliminary data.</text>
</comment>
<dbReference type="GO" id="GO:0000139">
    <property type="term" value="C:Golgi membrane"/>
    <property type="evidence" value="ECO:0007669"/>
    <property type="project" value="UniProtKB-SubCell"/>
</dbReference>
<reference evidence="12 13" key="1">
    <citation type="submission" date="2024-11" db="EMBL/GenBank/DDBJ databases">
        <title>Adaptive evolution of stress response genes in parasites aligns with host niche diversity.</title>
        <authorList>
            <person name="Hahn C."/>
            <person name="Resl P."/>
        </authorList>
    </citation>
    <scope>NUCLEOTIDE SEQUENCE [LARGE SCALE GENOMIC DNA]</scope>
    <source>
        <strain evidence="12">EGGRZ-B1_66</strain>
        <tissue evidence="12">Body</tissue>
    </source>
</reference>
<organism evidence="12 13">
    <name type="scientific">Cichlidogyrus casuarinus</name>
    <dbReference type="NCBI Taxonomy" id="1844966"/>
    <lineage>
        <taxon>Eukaryota</taxon>
        <taxon>Metazoa</taxon>
        <taxon>Spiralia</taxon>
        <taxon>Lophotrochozoa</taxon>
        <taxon>Platyhelminthes</taxon>
        <taxon>Monogenea</taxon>
        <taxon>Monopisthocotylea</taxon>
        <taxon>Dactylogyridea</taxon>
        <taxon>Ancyrocephalidae</taxon>
        <taxon>Cichlidogyrus</taxon>
    </lineage>
</organism>
<evidence type="ECO:0000256" key="3">
    <source>
        <dbReference type="ARBA" id="ARBA00004514"/>
    </source>
</evidence>
<evidence type="ECO:0000256" key="4">
    <source>
        <dbReference type="ARBA" id="ARBA00004601"/>
    </source>
</evidence>
<evidence type="ECO:0000256" key="6">
    <source>
        <dbReference type="ARBA" id="ARBA00022490"/>
    </source>
</evidence>
<keyword evidence="6" id="KW-0963">Cytoplasm</keyword>
<evidence type="ECO:0000313" key="13">
    <source>
        <dbReference type="Proteomes" id="UP001626550"/>
    </source>
</evidence>
<evidence type="ECO:0000256" key="8">
    <source>
        <dbReference type="ARBA" id="ARBA00023054"/>
    </source>
</evidence>
<evidence type="ECO:0000256" key="2">
    <source>
        <dbReference type="ARBA" id="ARBA00004255"/>
    </source>
</evidence>
<protein>
    <recommendedName>
        <fullName evidence="14">Short coiled-coil protein</fullName>
    </recommendedName>
</protein>
<feature type="region of interest" description="Disordered" evidence="11">
    <location>
        <begin position="98"/>
        <end position="125"/>
    </location>
</feature>
<dbReference type="Gene3D" id="1.20.5.170">
    <property type="match status" value="1"/>
</dbReference>
<accession>A0ABD2QKE6</accession>
<dbReference type="Proteomes" id="UP001626550">
    <property type="component" value="Unassembled WGS sequence"/>
</dbReference>
<evidence type="ECO:0000256" key="5">
    <source>
        <dbReference type="ARBA" id="ARBA00010880"/>
    </source>
</evidence>
<dbReference type="EMBL" id="JBJKFK010000084">
    <property type="protein sequence ID" value="KAL3319995.1"/>
    <property type="molecule type" value="Genomic_DNA"/>
</dbReference>
<feature type="coiled-coil region" evidence="10">
    <location>
        <begin position="52"/>
        <end position="79"/>
    </location>
</feature>
<keyword evidence="9" id="KW-0472">Membrane</keyword>
<dbReference type="Pfam" id="PF10224">
    <property type="entry name" value="DUF2205"/>
    <property type="match status" value="1"/>
</dbReference>
<dbReference type="PANTHER" id="PTHR21614">
    <property type="entry name" value="SHORT COILED COIL PROTEIN"/>
    <property type="match status" value="1"/>
</dbReference>